<keyword evidence="2" id="KW-0238">DNA-binding</keyword>
<keyword evidence="1" id="KW-0805">Transcription regulation</keyword>
<dbReference type="CDD" id="cd07377">
    <property type="entry name" value="WHTH_GntR"/>
    <property type="match status" value="1"/>
</dbReference>
<comment type="caution">
    <text evidence="5">The sequence shown here is derived from an EMBL/GenBank/DDBJ whole genome shotgun (WGS) entry which is preliminary data.</text>
</comment>
<dbReference type="PROSITE" id="PS50949">
    <property type="entry name" value="HTH_GNTR"/>
    <property type="match status" value="1"/>
</dbReference>
<dbReference type="SUPFAM" id="SSF48008">
    <property type="entry name" value="GntR ligand-binding domain-like"/>
    <property type="match status" value="1"/>
</dbReference>
<accession>A0ABV6BZB2</accession>
<dbReference type="SMART" id="SM00345">
    <property type="entry name" value="HTH_GNTR"/>
    <property type="match status" value="1"/>
</dbReference>
<proteinExistence type="predicted"/>
<dbReference type="InterPro" id="IPR036388">
    <property type="entry name" value="WH-like_DNA-bd_sf"/>
</dbReference>
<name>A0ABV6BZB2_9ACTN</name>
<dbReference type="EMBL" id="JBHLYQ010000005">
    <property type="protein sequence ID" value="MFC0080776.1"/>
    <property type="molecule type" value="Genomic_DNA"/>
</dbReference>
<dbReference type="Gene3D" id="1.20.120.530">
    <property type="entry name" value="GntR ligand-binding domain-like"/>
    <property type="match status" value="1"/>
</dbReference>
<organism evidence="5 6">
    <name type="scientific">Aciditerrimonas ferrireducens</name>
    <dbReference type="NCBI Taxonomy" id="667306"/>
    <lineage>
        <taxon>Bacteria</taxon>
        <taxon>Bacillati</taxon>
        <taxon>Actinomycetota</taxon>
        <taxon>Acidimicrobiia</taxon>
        <taxon>Acidimicrobiales</taxon>
        <taxon>Acidimicrobiaceae</taxon>
        <taxon>Aciditerrimonas</taxon>
    </lineage>
</organism>
<dbReference type="InterPro" id="IPR011711">
    <property type="entry name" value="GntR_C"/>
</dbReference>
<evidence type="ECO:0000313" key="6">
    <source>
        <dbReference type="Proteomes" id="UP001589788"/>
    </source>
</evidence>
<dbReference type="InterPro" id="IPR036390">
    <property type="entry name" value="WH_DNA-bd_sf"/>
</dbReference>
<dbReference type="Proteomes" id="UP001589788">
    <property type="component" value="Unassembled WGS sequence"/>
</dbReference>
<sequence>MAEGGPDPAVGRGGVPVYERVASVLRRGIVAGTLAGGTRLVQPRIAAALGVSVTPVREALRRLAAEGLVQLDESGGAVVHELSQAELVEVYELRRLLEPLAVTRAAKEASEVRLVEAVELVAAMHEVRDVAIWSEINTRFHSVIEEAGCSPQLAAILRRLRALSALYVTHSLLSTPERVEAGNAEHREILEAVIANDPEAAAAAVERHLEGTLRTLLEVREVDGHRFGARADRWWGRRPPE</sequence>
<dbReference type="Pfam" id="PF07729">
    <property type="entry name" value="FCD"/>
    <property type="match status" value="1"/>
</dbReference>
<evidence type="ECO:0000256" key="1">
    <source>
        <dbReference type="ARBA" id="ARBA00023015"/>
    </source>
</evidence>
<evidence type="ECO:0000259" key="4">
    <source>
        <dbReference type="PROSITE" id="PS50949"/>
    </source>
</evidence>
<feature type="domain" description="HTH gntR-type" evidence="4">
    <location>
        <begin position="15"/>
        <end position="82"/>
    </location>
</feature>
<evidence type="ECO:0000256" key="2">
    <source>
        <dbReference type="ARBA" id="ARBA00023125"/>
    </source>
</evidence>
<dbReference type="InterPro" id="IPR008920">
    <property type="entry name" value="TF_FadR/GntR_C"/>
</dbReference>
<gene>
    <name evidence="5" type="ORF">ACFFRE_01215</name>
</gene>
<evidence type="ECO:0000313" key="5">
    <source>
        <dbReference type="EMBL" id="MFC0080776.1"/>
    </source>
</evidence>
<dbReference type="InterPro" id="IPR000524">
    <property type="entry name" value="Tscrpt_reg_HTH_GntR"/>
</dbReference>
<dbReference type="SUPFAM" id="SSF46785">
    <property type="entry name" value="Winged helix' DNA-binding domain"/>
    <property type="match status" value="1"/>
</dbReference>
<keyword evidence="6" id="KW-1185">Reference proteome</keyword>
<evidence type="ECO:0000256" key="3">
    <source>
        <dbReference type="ARBA" id="ARBA00023163"/>
    </source>
</evidence>
<dbReference type="PANTHER" id="PTHR43537:SF24">
    <property type="entry name" value="GLUCONATE OPERON TRANSCRIPTIONAL REPRESSOR"/>
    <property type="match status" value="1"/>
</dbReference>
<protein>
    <submittedName>
        <fullName evidence="5">GntR family transcriptional regulator</fullName>
    </submittedName>
</protein>
<dbReference type="RefSeq" id="WP_377787309.1">
    <property type="nucleotide sequence ID" value="NZ_JBHLYQ010000005.1"/>
</dbReference>
<dbReference type="Gene3D" id="1.10.10.10">
    <property type="entry name" value="Winged helix-like DNA-binding domain superfamily/Winged helix DNA-binding domain"/>
    <property type="match status" value="1"/>
</dbReference>
<dbReference type="Pfam" id="PF00392">
    <property type="entry name" value="GntR"/>
    <property type="match status" value="1"/>
</dbReference>
<dbReference type="SMART" id="SM00895">
    <property type="entry name" value="FCD"/>
    <property type="match status" value="1"/>
</dbReference>
<reference evidence="5 6" key="1">
    <citation type="submission" date="2024-09" db="EMBL/GenBank/DDBJ databases">
        <authorList>
            <person name="Sun Q."/>
            <person name="Mori K."/>
        </authorList>
    </citation>
    <scope>NUCLEOTIDE SEQUENCE [LARGE SCALE GENOMIC DNA]</scope>
    <source>
        <strain evidence="5 6">JCM 15389</strain>
    </source>
</reference>
<dbReference type="PANTHER" id="PTHR43537">
    <property type="entry name" value="TRANSCRIPTIONAL REGULATOR, GNTR FAMILY"/>
    <property type="match status" value="1"/>
</dbReference>
<keyword evidence="3" id="KW-0804">Transcription</keyword>